<keyword evidence="1" id="KW-0732">Signal</keyword>
<accession>A0ABU0J7Y7</accession>
<dbReference type="EMBL" id="JAUSVX010000006">
    <property type="protein sequence ID" value="MDQ0470388.1"/>
    <property type="molecule type" value="Genomic_DNA"/>
</dbReference>
<protein>
    <submittedName>
        <fullName evidence="3">DsbC/DsbD-like thiol-disulfide interchange protein</fullName>
    </submittedName>
</protein>
<gene>
    <name evidence="3" type="ORF">QO011_003407</name>
</gene>
<keyword evidence="4" id="KW-1185">Reference proteome</keyword>
<evidence type="ECO:0000313" key="3">
    <source>
        <dbReference type="EMBL" id="MDQ0470388.1"/>
    </source>
</evidence>
<feature type="domain" description="Thiol:disulfide interchange protein DsbD N-terminal" evidence="2">
    <location>
        <begin position="43"/>
        <end position="147"/>
    </location>
</feature>
<organism evidence="3 4">
    <name type="scientific">Labrys wisconsinensis</name>
    <dbReference type="NCBI Taxonomy" id="425677"/>
    <lineage>
        <taxon>Bacteria</taxon>
        <taxon>Pseudomonadati</taxon>
        <taxon>Pseudomonadota</taxon>
        <taxon>Alphaproteobacteria</taxon>
        <taxon>Hyphomicrobiales</taxon>
        <taxon>Xanthobacteraceae</taxon>
        <taxon>Labrys</taxon>
    </lineage>
</organism>
<proteinExistence type="predicted"/>
<evidence type="ECO:0000313" key="4">
    <source>
        <dbReference type="Proteomes" id="UP001242480"/>
    </source>
</evidence>
<dbReference type="Proteomes" id="UP001242480">
    <property type="component" value="Unassembled WGS sequence"/>
</dbReference>
<comment type="caution">
    <text evidence="3">The sequence shown here is derived from an EMBL/GenBank/DDBJ whole genome shotgun (WGS) entry which is preliminary data.</text>
</comment>
<dbReference type="InterPro" id="IPR028250">
    <property type="entry name" value="DsbDN"/>
</dbReference>
<evidence type="ECO:0000256" key="1">
    <source>
        <dbReference type="SAM" id="SignalP"/>
    </source>
</evidence>
<feature type="chain" id="PRO_5045881477" evidence="1">
    <location>
        <begin position="25"/>
        <end position="273"/>
    </location>
</feature>
<evidence type="ECO:0000259" key="2">
    <source>
        <dbReference type="Pfam" id="PF11412"/>
    </source>
</evidence>
<dbReference type="Pfam" id="PF11412">
    <property type="entry name" value="DsbD_N"/>
    <property type="match status" value="1"/>
</dbReference>
<reference evidence="3 4" key="1">
    <citation type="submission" date="2023-07" db="EMBL/GenBank/DDBJ databases">
        <title>Genomic Encyclopedia of Type Strains, Phase IV (KMG-IV): sequencing the most valuable type-strain genomes for metagenomic binning, comparative biology and taxonomic classification.</title>
        <authorList>
            <person name="Goeker M."/>
        </authorList>
    </citation>
    <scope>NUCLEOTIDE SEQUENCE [LARGE SCALE GENOMIC DNA]</scope>
    <source>
        <strain evidence="3 4">DSM 19619</strain>
    </source>
</reference>
<dbReference type="RefSeq" id="WP_307274336.1">
    <property type="nucleotide sequence ID" value="NZ_JAUSVX010000006.1"/>
</dbReference>
<feature type="signal peptide" evidence="1">
    <location>
        <begin position="1"/>
        <end position="24"/>
    </location>
</feature>
<name>A0ABU0J7Y7_9HYPH</name>
<sequence>MQILRHCAAAALLLCLCEPGSAGASPWSATTGAAIRLVPGSSTPGERSAGLEIRLDPGWKTYWRNPGDSGVPPVFDWSGSDNVADVTVLWPAPQRFDDEDGVTIGYKADTVLPLKVEPKDATRPATLSLALGYAVCKTICVPAKGEARLTLDPAIPPDASAQALLATAQAAVPQPRALGAAGAPAVLGIAVDGSAKPLRLTVTARASSSATLFVDGPPDWYLAVPQAAGADAEGRRFTLTLDGLPKSAETAGQVLRFTLVDEAGAIETPYTLP</sequence>